<feature type="disulfide bond" evidence="1">
    <location>
        <begin position="76"/>
        <end position="120"/>
    </location>
</feature>
<evidence type="ECO:0000313" key="4">
    <source>
        <dbReference type="EMBL" id="KAA8997594.1"/>
    </source>
</evidence>
<dbReference type="OrthoDB" id="6505467at2"/>
<keyword evidence="1" id="KW-0998">Cell outer membrane</keyword>
<comment type="function">
    <text evidence="1">Essential component of the Rcs signaling system, which controls transcription of numerous genes. Plays a role in signal transduction from the cell surface to the histidine kinase RcsC. May detect outer membrane defects.</text>
</comment>
<dbReference type="AlphaFoldDB" id="A0A5J5FV01"/>
<dbReference type="RefSeq" id="WP_150436294.1">
    <property type="nucleotide sequence ID" value="NZ_VYKJ01000010.1"/>
</dbReference>
<dbReference type="PROSITE" id="PS51257">
    <property type="entry name" value="PROKAR_LIPOPROTEIN"/>
    <property type="match status" value="1"/>
</dbReference>
<reference evidence="4 5" key="1">
    <citation type="submission" date="2019-09" db="EMBL/GenBank/DDBJ databases">
        <authorList>
            <person name="Li Y."/>
        </authorList>
    </citation>
    <scope>NUCLEOTIDE SEQUENCE [LARGE SCALE GENOMIC DNA]</scope>
    <source>
        <strain evidence="4 5">L3-3HA</strain>
    </source>
</reference>
<evidence type="ECO:0000256" key="1">
    <source>
        <dbReference type="HAMAP-Rule" id="MF_00976"/>
    </source>
</evidence>
<evidence type="ECO:0000313" key="5">
    <source>
        <dbReference type="Proteomes" id="UP000335415"/>
    </source>
</evidence>
<gene>
    <name evidence="1 4" type="primary">rcsF</name>
    <name evidence="4" type="ORF">FJU30_17600</name>
</gene>
<dbReference type="EMBL" id="VYKJ01000010">
    <property type="protein sequence ID" value="KAA8997594.1"/>
    <property type="molecule type" value="Genomic_DNA"/>
</dbReference>
<dbReference type="Pfam" id="PF16358">
    <property type="entry name" value="RcsF"/>
    <property type="match status" value="1"/>
</dbReference>
<keyword evidence="5" id="KW-1185">Reference proteome</keyword>
<evidence type="ECO:0000256" key="3">
    <source>
        <dbReference type="SAM" id="SignalP"/>
    </source>
</evidence>
<feature type="region of interest" description="Disordered" evidence="2">
    <location>
        <begin position="22"/>
        <end position="49"/>
    </location>
</feature>
<sequence>MRALPLLLLVFSLTGCSLLHTKPAHKPESPATTSQPAPPTKPKSTSHPAPAILYTSAEELVGKPFRDMGQVSGAICQTGMQDATPTIANAKKRMQSRATAMKANAVLLHQCEILSSVDGCYRQAICQGTALKVSAQ</sequence>
<protein>
    <recommendedName>
        <fullName evidence="1">Outer membrane lipoprotein RcsF</fullName>
    </recommendedName>
</protein>
<dbReference type="Proteomes" id="UP000335415">
    <property type="component" value="Unassembled WGS sequence"/>
</dbReference>
<feature type="disulfide bond" evidence="1">
    <location>
        <begin position="111"/>
        <end position="126"/>
    </location>
</feature>
<feature type="chain" id="PRO_5023882975" description="Outer membrane lipoprotein RcsF" evidence="3">
    <location>
        <begin position="27"/>
        <end position="136"/>
    </location>
</feature>
<keyword evidence="1" id="KW-0472">Membrane</keyword>
<evidence type="ECO:0000256" key="2">
    <source>
        <dbReference type="SAM" id="MobiDB-lite"/>
    </source>
</evidence>
<comment type="similarity">
    <text evidence="1">Belongs to the RcsF family.</text>
</comment>
<dbReference type="NCBIfam" id="NF008048">
    <property type="entry name" value="PRK10781.1"/>
    <property type="match status" value="1"/>
</dbReference>
<dbReference type="GO" id="GO:0031241">
    <property type="term" value="C:periplasmic side of cell outer membrane"/>
    <property type="evidence" value="ECO:0007669"/>
    <property type="project" value="UniProtKB-UniRule"/>
</dbReference>
<dbReference type="InterPro" id="IPR030852">
    <property type="entry name" value="RcsF"/>
</dbReference>
<proteinExistence type="inferred from homology"/>
<comment type="caution">
    <text evidence="4">The sequence shown here is derived from an EMBL/GenBank/DDBJ whole genome shotgun (WGS) entry which is preliminary data.</text>
</comment>
<accession>A0A5J5FV01</accession>
<dbReference type="Gene3D" id="3.30.110.70">
    <property type="entry name" value="Hypothetical protein apc22750. Chain B"/>
    <property type="match status" value="1"/>
</dbReference>
<organism evidence="4 5">
    <name type="scientific">Affinibrenneria salicis</name>
    <dbReference type="NCBI Taxonomy" id="2590031"/>
    <lineage>
        <taxon>Bacteria</taxon>
        <taxon>Pseudomonadati</taxon>
        <taxon>Pseudomonadota</taxon>
        <taxon>Gammaproteobacteria</taxon>
        <taxon>Enterobacterales</taxon>
        <taxon>Pectobacteriaceae</taxon>
        <taxon>Affinibrenneria</taxon>
    </lineage>
</organism>
<keyword evidence="1" id="KW-1015">Disulfide bond</keyword>
<dbReference type="GO" id="GO:0035556">
    <property type="term" value="P:intracellular signal transduction"/>
    <property type="evidence" value="ECO:0007669"/>
    <property type="project" value="InterPro"/>
</dbReference>
<comment type="subcellular location">
    <subcellularLocation>
        <location evidence="1">Cell outer membrane</location>
        <topology evidence="1">Lipid-anchor</topology>
        <orientation evidence="1">Periplasmic side</orientation>
    </subcellularLocation>
</comment>
<feature type="signal peptide" evidence="3">
    <location>
        <begin position="1"/>
        <end position="26"/>
    </location>
</feature>
<keyword evidence="3" id="KW-0732">Signal</keyword>
<name>A0A5J5FV01_9GAMM</name>
<dbReference type="HAMAP" id="MF_00976">
    <property type="entry name" value="RcsF"/>
    <property type="match status" value="1"/>
</dbReference>